<evidence type="ECO:0000256" key="1">
    <source>
        <dbReference type="SAM" id="MobiDB-lite"/>
    </source>
</evidence>
<evidence type="ECO:0000256" key="2">
    <source>
        <dbReference type="SAM" id="Phobius"/>
    </source>
</evidence>
<feature type="compositionally biased region" description="Polar residues" evidence="1">
    <location>
        <begin position="110"/>
        <end position="121"/>
    </location>
</feature>
<keyword evidence="2" id="KW-1133">Transmembrane helix</keyword>
<feature type="compositionally biased region" description="Basic residues" evidence="1">
    <location>
        <begin position="67"/>
        <end position="77"/>
    </location>
</feature>
<dbReference type="EMBL" id="BPQV01000012">
    <property type="protein sequence ID" value="GJE28795.1"/>
    <property type="molecule type" value="Genomic_DNA"/>
</dbReference>
<gene>
    <name evidence="4" type="ORF">LKMONMHP_3669</name>
</gene>
<organism evidence="4 5">
    <name type="scientific">Methylobacterium organophilum</name>
    <dbReference type="NCBI Taxonomy" id="410"/>
    <lineage>
        <taxon>Bacteria</taxon>
        <taxon>Pseudomonadati</taxon>
        <taxon>Pseudomonadota</taxon>
        <taxon>Alphaproteobacteria</taxon>
        <taxon>Hyphomicrobiales</taxon>
        <taxon>Methylobacteriaceae</taxon>
        <taxon>Methylobacterium</taxon>
    </lineage>
</organism>
<keyword evidence="2" id="KW-0812">Transmembrane</keyword>
<evidence type="ECO:0008006" key="6">
    <source>
        <dbReference type="Google" id="ProtNLM"/>
    </source>
</evidence>
<evidence type="ECO:0000313" key="5">
    <source>
        <dbReference type="Proteomes" id="UP001055156"/>
    </source>
</evidence>
<feature type="region of interest" description="Disordered" evidence="1">
    <location>
        <begin position="60"/>
        <end position="121"/>
    </location>
</feature>
<keyword evidence="2" id="KW-0472">Membrane</keyword>
<reference evidence="4" key="2">
    <citation type="submission" date="2021-08" db="EMBL/GenBank/DDBJ databases">
        <authorList>
            <person name="Tani A."/>
            <person name="Ola A."/>
            <person name="Ogura Y."/>
            <person name="Katsura K."/>
            <person name="Hayashi T."/>
        </authorList>
    </citation>
    <scope>NUCLEOTIDE SEQUENCE</scope>
    <source>
        <strain evidence="4">NBRC 15689</strain>
    </source>
</reference>
<keyword evidence="3" id="KW-0732">Signal</keyword>
<feature type="compositionally biased region" description="Low complexity" evidence="1">
    <location>
        <begin position="87"/>
        <end position="108"/>
    </location>
</feature>
<feature type="chain" id="PRO_5046462294" description="Glycine zipper domain-containing protein" evidence="3">
    <location>
        <begin position="25"/>
        <end position="121"/>
    </location>
</feature>
<feature type="transmembrane region" description="Helical" evidence="2">
    <location>
        <begin position="34"/>
        <end position="59"/>
    </location>
</feature>
<comment type="caution">
    <text evidence="4">The sequence shown here is derived from an EMBL/GenBank/DDBJ whole genome shotgun (WGS) entry which is preliminary data.</text>
</comment>
<keyword evidence="5" id="KW-1185">Reference proteome</keyword>
<sequence length="121" mass="11991">MRKAWPVLALVAGLTLTVPGSARAADGTAVGVGTGAVAGALVGGPIGAVVGAVAGGVIGSRSDGARPRRHRRPRYARRAQGAERFGGPRVAQAAPAAAPAARPQGGPATEVSTRQGWQDPR</sequence>
<name>A0ABQ4TF91_METOR</name>
<accession>A0ABQ4TF91</accession>
<protein>
    <recommendedName>
        <fullName evidence="6">Glycine zipper domain-containing protein</fullName>
    </recommendedName>
</protein>
<feature type="signal peptide" evidence="3">
    <location>
        <begin position="1"/>
        <end position="24"/>
    </location>
</feature>
<dbReference type="Proteomes" id="UP001055156">
    <property type="component" value="Unassembled WGS sequence"/>
</dbReference>
<evidence type="ECO:0000313" key="4">
    <source>
        <dbReference type="EMBL" id="GJE28795.1"/>
    </source>
</evidence>
<reference evidence="4" key="1">
    <citation type="journal article" date="2021" name="Front. Microbiol.">
        <title>Comprehensive Comparative Genomics and Phenotyping of Methylobacterium Species.</title>
        <authorList>
            <person name="Alessa O."/>
            <person name="Ogura Y."/>
            <person name="Fujitani Y."/>
            <person name="Takami H."/>
            <person name="Hayashi T."/>
            <person name="Sahin N."/>
            <person name="Tani A."/>
        </authorList>
    </citation>
    <scope>NUCLEOTIDE SEQUENCE</scope>
    <source>
        <strain evidence="4">NBRC 15689</strain>
    </source>
</reference>
<evidence type="ECO:0000256" key="3">
    <source>
        <dbReference type="SAM" id="SignalP"/>
    </source>
</evidence>
<proteinExistence type="predicted"/>
<dbReference type="RefSeq" id="WP_238312734.1">
    <property type="nucleotide sequence ID" value="NZ_BPQV01000012.1"/>
</dbReference>